<keyword evidence="4" id="KW-0238">DNA-binding</keyword>
<evidence type="ECO:0000256" key="8">
    <source>
        <dbReference type="SAM" id="MobiDB-lite"/>
    </source>
</evidence>
<sequence length="198" mass="22316">MSVPRVVVPPSSDSHYNNNIVVGKDHKAESSSNSFLPLLDLHAEATSSSSGSGSRLRSDDKIIISKVEESDEDLFTVPDVEAPPAADDSAIVGHNTSHHNNNRNSNSELQHGKRLRGRNPIDKEYRRLKRLLRNRVSAQQARERKKVYVNDLESRAKELLDFNSKLEEKISTLINENTMLRKVLLNTRPKLDESNEPK</sequence>
<dbReference type="CDD" id="cd14704">
    <property type="entry name" value="bZIP_HY5-like"/>
    <property type="match status" value="1"/>
</dbReference>
<evidence type="ECO:0000313" key="11">
    <source>
        <dbReference type="Proteomes" id="UP001141552"/>
    </source>
</evidence>
<keyword evidence="5" id="KW-0804">Transcription</keyword>
<evidence type="ECO:0000256" key="7">
    <source>
        <dbReference type="SAM" id="Coils"/>
    </source>
</evidence>
<gene>
    <name evidence="10" type="ORF">Tsubulata_049062</name>
</gene>
<keyword evidence="7" id="KW-0175">Coiled coil</keyword>
<comment type="subcellular location">
    <subcellularLocation>
        <location evidence="1">Nucleus</location>
    </subcellularLocation>
</comment>
<feature type="region of interest" description="Disordered" evidence="8">
    <location>
        <begin position="1"/>
        <end position="32"/>
    </location>
</feature>
<dbReference type="GO" id="GO:0010099">
    <property type="term" value="P:regulation of photomorphogenesis"/>
    <property type="evidence" value="ECO:0007669"/>
    <property type="project" value="TreeGrafter"/>
</dbReference>
<accession>A0A9Q0GHS4</accession>
<dbReference type="SMART" id="SM00338">
    <property type="entry name" value="BRLZ"/>
    <property type="match status" value="1"/>
</dbReference>
<evidence type="ECO:0000256" key="3">
    <source>
        <dbReference type="ARBA" id="ARBA00023015"/>
    </source>
</evidence>
<evidence type="ECO:0000259" key="9">
    <source>
        <dbReference type="PROSITE" id="PS50217"/>
    </source>
</evidence>
<dbReference type="SUPFAM" id="SSF57959">
    <property type="entry name" value="Leucine zipper domain"/>
    <property type="match status" value="1"/>
</dbReference>
<dbReference type="GO" id="GO:0010114">
    <property type="term" value="P:response to red light"/>
    <property type="evidence" value="ECO:0007669"/>
    <property type="project" value="TreeGrafter"/>
</dbReference>
<dbReference type="InterPro" id="IPR044280">
    <property type="entry name" value="Hac1/HY5"/>
</dbReference>
<dbReference type="GO" id="GO:0010218">
    <property type="term" value="P:response to far red light"/>
    <property type="evidence" value="ECO:0007669"/>
    <property type="project" value="TreeGrafter"/>
</dbReference>
<dbReference type="GO" id="GO:0010017">
    <property type="term" value="P:red or far-red light signaling pathway"/>
    <property type="evidence" value="ECO:0007669"/>
    <property type="project" value="TreeGrafter"/>
</dbReference>
<name>A0A9Q0GHS4_9ROSI</name>
<evidence type="ECO:0000256" key="6">
    <source>
        <dbReference type="ARBA" id="ARBA00023242"/>
    </source>
</evidence>
<evidence type="ECO:0000256" key="4">
    <source>
        <dbReference type="ARBA" id="ARBA00023125"/>
    </source>
</evidence>
<protein>
    <recommendedName>
        <fullName evidence="9">BZIP domain-containing protein</fullName>
    </recommendedName>
</protein>
<dbReference type="GO" id="GO:0045944">
    <property type="term" value="P:positive regulation of transcription by RNA polymerase II"/>
    <property type="evidence" value="ECO:0007669"/>
    <property type="project" value="InterPro"/>
</dbReference>
<organism evidence="10 11">
    <name type="scientific">Turnera subulata</name>
    <dbReference type="NCBI Taxonomy" id="218843"/>
    <lineage>
        <taxon>Eukaryota</taxon>
        <taxon>Viridiplantae</taxon>
        <taxon>Streptophyta</taxon>
        <taxon>Embryophyta</taxon>
        <taxon>Tracheophyta</taxon>
        <taxon>Spermatophyta</taxon>
        <taxon>Magnoliopsida</taxon>
        <taxon>eudicotyledons</taxon>
        <taxon>Gunneridae</taxon>
        <taxon>Pentapetalae</taxon>
        <taxon>rosids</taxon>
        <taxon>fabids</taxon>
        <taxon>Malpighiales</taxon>
        <taxon>Passifloraceae</taxon>
        <taxon>Turnera</taxon>
    </lineage>
</organism>
<dbReference type="EMBL" id="JAKUCV010000792">
    <property type="protein sequence ID" value="KAJ4848814.1"/>
    <property type="molecule type" value="Genomic_DNA"/>
</dbReference>
<dbReference type="OrthoDB" id="674948at2759"/>
<evidence type="ECO:0000313" key="10">
    <source>
        <dbReference type="EMBL" id="KAJ4848814.1"/>
    </source>
</evidence>
<dbReference type="PANTHER" id="PTHR46714:SF5">
    <property type="entry name" value="TRANSCRIPTION FACTOR HY5-LIKE"/>
    <property type="match status" value="1"/>
</dbReference>
<dbReference type="Proteomes" id="UP001141552">
    <property type="component" value="Unassembled WGS sequence"/>
</dbReference>
<reference evidence="10" key="1">
    <citation type="submission" date="2022-02" db="EMBL/GenBank/DDBJ databases">
        <authorList>
            <person name="Henning P.M."/>
            <person name="McCubbin A.G."/>
            <person name="Shore J.S."/>
        </authorList>
    </citation>
    <scope>NUCLEOTIDE SEQUENCE</scope>
    <source>
        <strain evidence="10">F60SS</strain>
        <tissue evidence="10">Leaves</tissue>
    </source>
</reference>
<dbReference type="PANTHER" id="PTHR46714">
    <property type="entry name" value="TRANSCRIPTIONAL ACTIVATOR HAC1"/>
    <property type="match status" value="1"/>
</dbReference>
<evidence type="ECO:0000256" key="2">
    <source>
        <dbReference type="ARBA" id="ARBA00007163"/>
    </source>
</evidence>
<keyword evidence="6" id="KW-0539">Nucleus</keyword>
<keyword evidence="3" id="KW-0805">Transcription regulation</keyword>
<dbReference type="PROSITE" id="PS00036">
    <property type="entry name" value="BZIP_BASIC"/>
    <property type="match status" value="1"/>
</dbReference>
<dbReference type="Gene3D" id="1.20.5.490">
    <property type="entry name" value="Single helix bin"/>
    <property type="match status" value="1"/>
</dbReference>
<reference evidence="10" key="2">
    <citation type="journal article" date="2023" name="Plants (Basel)">
        <title>Annotation of the Turnera subulata (Passifloraceae) Draft Genome Reveals the S-Locus Evolved after the Divergence of Turneroideae from Passifloroideae in a Stepwise Manner.</title>
        <authorList>
            <person name="Henning P.M."/>
            <person name="Roalson E.H."/>
            <person name="Mir W."/>
            <person name="McCubbin A.G."/>
            <person name="Shore J.S."/>
        </authorList>
    </citation>
    <scope>NUCLEOTIDE SEQUENCE</scope>
    <source>
        <strain evidence="10">F60SS</strain>
    </source>
</reference>
<dbReference type="GO" id="GO:0005634">
    <property type="term" value="C:nucleus"/>
    <property type="evidence" value="ECO:0007669"/>
    <property type="project" value="UniProtKB-SubCell"/>
</dbReference>
<comment type="caution">
    <text evidence="10">The sequence shown here is derived from an EMBL/GenBank/DDBJ whole genome shotgun (WGS) entry which is preliminary data.</text>
</comment>
<dbReference type="GO" id="GO:0003677">
    <property type="term" value="F:DNA binding"/>
    <property type="evidence" value="ECO:0007669"/>
    <property type="project" value="UniProtKB-KW"/>
</dbReference>
<dbReference type="Pfam" id="PF00170">
    <property type="entry name" value="bZIP_1"/>
    <property type="match status" value="1"/>
</dbReference>
<keyword evidence="11" id="KW-1185">Reference proteome</keyword>
<dbReference type="InterPro" id="IPR004827">
    <property type="entry name" value="bZIP"/>
</dbReference>
<dbReference type="GO" id="GO:0000981">
    <property type="term" value="F:DNA-binding transcription factor activity, RNA polymerase II-specific"/>
    <property type="evidence" value="ECO:0007669"/>
    <property type="project" value="InterPro"/>
</dbReference>
<dbReference type="AlphaFoldDB" id="A0A9Q0GHS4"/>
<feature type="compositionally biased region" description="Low complexity" evidence="8">
    <location>
        <begin position="1"/>
        <end position="14"/>
    </location>
</feature>
<feature type="region of interest" description="Disordered" evidence="8">
    <location>
        <begin position="79"/>
        <end position="113"/>
    </location>
</feature>
<feature type="coiled-coil region" evidence="7">
    <location>
        <begin position="149"/>
        <end position="183"/>
    </location>
</feature>
<evidence type="ECO:0000256" key="1">
    <source>
        <dbReference type="ARBA" id="ARBA00004123"/>
    </source>
</evidence>
<proteinExistence type="inferred from homology"/>
<dbReference type="PROSITE" id="PS50217">
    <property type="entry name" value="BZIP"/>
    <property type="match status" value="1"/>
</dbReference>
<feature type="domain" description="BZIP" evidence="9">
    <location>
        <begin position="124"/>
        <end position="187"/>
    </location>
</feature>
<comment type="similarity">
    <text evidence="2">Belongs to the bZIP family.</text>
</comment>
<dbReference type="InterPro" id="IPR046347">
    <property type="entry name" value="bZIP_sf"/>
</dbReference>
<evidence type="ECO:0000256" key="5">
    <source>
        <dbReference type="ARBA" id="ARBA00023163"/>
    </source>
</evidence>